<feature type="domain" description="DUF4382" evidence="2">
    <location>
        <begin position="32"/>
        <end position="173"/>
    </location>
</feature>
<evidence type="ECO:0000256" key="1">
    <source>
        <dbReference type="SAM" id="SignalP"/>
    </source>
</evidence>
<organism evidence="3 4">
    <name type="scientific">Sediminicola luteus</name>
    <dbReference type="NCBI Taxonomy" id="319238"/>
    <lineage>
        <taxon>Bacteria</taxon>
        <taxon>Pseudomonadati</taxon>
        <taxon>Bacteroidota</taxon>
        <taxon>Flavobacteriia</taxon>
        <taxon>Flavobacteriales</taxon>
        <taxon>Flavobacteriaceae</taxon>
        <taxon>Sediminicola</taxon>
    </lineage>
</organism>
<reference evidence="3 4" key="1">
    <citation type="submission" date="2024-07" db="EMBL/GenBank/DDBJ databases">
        <title>The genome sequence of type strain Sediminicola luteus GDMCC 1.2596T.</title>
        <authorList>
            <person name="Liu Y."/>
        </authorList>
    </citation>
    <scope>NUCLEOTIDE SEQUENCE [LARGE SCALE GENOMIC DNA]</scope>
    <source>
        <strain evidence="3 4">GDMCC 1.2596</strain>
    </source>
</reference>
<comment type="caution">
    <text evidence="3">The sequence shown here is derived from an EMBL/GenBank/DDBJ whole genome shotgun (WGS) entry which is preliminary data.</text>
</comment>
<dbReference type="PROSITE" id="PS51257">
    <property type="entry name" value="PROKAR_LIPOPROTEIN"/>
    <property type="match status" value="1"/>
</dbReference>
<dbReference type="Pfam" id="PF14321">
    <property type="entry name" value="DUF4382"/>
    <property type="match status" value="1"/>
</dbReference>
<sequence>MMKIKFIPLLFLSLSLALIGCSSDNNKDNEFGRLSIKLTDAPFPHDLVAEANVTIFKIEARSKGEGTDENNAPYLLLMEEEMEVNLLDLTNGITTTLVNTEVPAGSYDLFRVYVKGVNIVLTDGTVYDLKVPSGAESGIKVFVEPNIIVDGGLTADLLLDFDVSKSFVAKGNRKDAGGITGFNFKPVIKASNLSTAGTLTGMITTDNGGEIIPLKGAQVSIFPEGTEFLEDDSITSAFSDETGMYTILGLEAGTYDVVVALIVESETEIIEYKTVTALGITVVAANKTTLDFELEVLE</sequence>
<dbReference type="SUPFAM" id="SSF49452">
    <property type="entry name" value="Starch-binding domain-like"/>
    <property type="match status" value="1"/>
</dbReference>
<dbReference type="Gene3D" id="2.60.40.1120">
    <property type="entry name" value="Carboxypeptidase-like, regulatory domain"/>
    <property type="match status" value="1"/>
</dbReference>
<gene>
    <name evidence="3" type="ORF">ABXZ32_07100</name>
</gene>
<dbReference type="Pfam" id="PF13620">
    <property type="entry name" value="CarboxypepD_reg"/>
    <property type="match status" value="1"/>
</dbReference>
<protein>
    <submittedName>
        <fullName evidence="3">DUF4382 domain-containing protein</fullName>
    </submittedName>
</protein>
<dbReference type="InterPro" id="IPR013784">
    <property type="entry name" value="Carb-bd-like_fold"/>
</dbReference>
<keyword evidence="1" id="KW-0732">Signal</keyword>
<dbReference type="RefSeq" id="WP_354617979.1">
    <property type="nucleotide sequence ID" value="NZ_JBEWYP010000003.1"/>
</dbReference>
<evidence type="ECO:0000313" key="3">
    <source>
        <dbReference type="EMBL" id="MET7029155.1"/>
    </source>
</evidence>
<feature type="signal peptide" evidence="1">
    <location>
        <begin position="1"/>
        <end position="27"/>
    </location>
</feature>
<feature type="chain" id="PRO_5045257952" evidence="1">
    <location>
        <begin position="28"/>
        <end position="298"/>
    </location>
</feature>
<evidence type="ECO:0000313" key="4">
    <source>
        <dbReference type="Proteomes" id="UP001549773"/>
    </source>
</evidence>
<proteinExistence type="predicted"/>
<accession>A0ABV2TV57</accession>
<dbReference type="EMBL" id="JBEWYP010000003">
    <property type="protein sequence ID" value="MET7029155.1"/>
    <property type="molecule type" value="Genomic_DNA"/>
</dbReference>
<name>A0ABV2TV57_9FLAO</name>
<dbReference type="InterPro" id="IPR025491">
    <property type="entry name" value="DUF4382"/>
</dbReference>
<keyword evidence="4" id="KW-1185">Reference proteome</keyword>
<dbReference type="Proteomes" id="UP001549773">
    <property type="component" value="Unassembled WGS sequence"/>
</dbReference>
<evidence type="ECO:0000259" key="2">
    <source>
        <dbReference type="Pfam" id="PF14321"/>
    </source>
</evidence>